<sequence length="349" mass="39114">MSRGKEFLSPEIINHGIGDSGPNAGYPNFSVRVRRGLPDFLNSVNLKYVKLGYGYLLNHGLYLAVAPIIVMVFCSRIGRLNWGDLLQCDSLNAIFILGFLCFILYVYLEVTPHSTYLIDFACYTPPDELKISNQEFIDLVRKSGKYGDAAMELQQRVLKKSGLGNETYLPRIVFRPDYKMNLRDGREEARMLMFGAIDDLLATTKIRPKDIKVLIVNCGVLNPTPSLSAMVINHYKLRHNIQSFNLGGMGCSAGIVAIDLAKDMLSAHPGSYALVVSLEAITFTWYSGNDLDMLIPNCFFRMGSAAVLLSNRRVDRWFAKYELKQERGLEHETSARDVSMLATGARCLD</sequence>
<dbReference type="Gene3D" id="3.40.47.10">
    <property type="match status" value="1"/>
</dbReference>
<keyword evidence="6" id="KW-1185">Reference proteome</keyword>
<keyword evidence="1" id="KW-0808">Transferase</keyword>
<dbReference type="Proteomes" id="UP001454036">
    <property type="component" value="Unassembled WGS sequence"/>
</dbReference>
<accession>A0AAV3QN86</accession>
<name>A0AAV3QN86_LITER</name>
<evidence type="ECO:0000313" key="5">
    <source>
        <dbReference type="EMBL" id="GAA0165204.1"/>
    </source>
</evidence>
<dbReference type="SUPFAM" id="SSF53901">
    <property type="entry name" value="Thiolase-like"/>
    <property type="match status" value="1"/>
</dbReference>
<feature type="domain" description="FAE" evidence="4">
    <location>
        <begin position="111"/>
        <end position="325"/>
    </location>
</feature>
<organism evidence="5 6">
    <name type="scientific">Lithospermum erythrorhizon</name>
    <name type="common">Purple gromwell</name>
    <name type="synonym">Lithospermum officinale var. erythrorhizon</name>
    <dbReference type="NCBI Taxonomy" id="34254"/>
    <lineage>
        <taxon>Eukaryota</taxon>
        <taxon>Viridiplantae</taxon>
        <taxon>Streptophyta</taxon>
        <taxon>Embryophyta</taxon>
        <taxon>Tracheophyta</taxon>
        <taxon>Spermatophyta</taxon>
        <taxon>Magnoliopsida</taxon>
        <taxon>eudicotyledons</taxon>
        <taxon>Gunneridae</taxon>
        <taxon>Pentapetalae</taxon>
        <taxon>asterids</taxon>
        <taxon>lamiids</taxon>
        <taxon>Boraginales</taxon>
        <taxon>Boraginaceae</taxon>
        <taxon>Boraginoideae</taxon>
        <taxon>Lithospermeae</taxon>
        <taxon>Lithospermum</taxon>
    </lineage>
</organism>
<keyword evidence="1" id="KW-0012">Acyltransferase</keyword>
<comment type="catalytic activity">
    <reaction evidence="2">
        <text>a very-long-chain acyl-CoA + malonyl-CoA + H(+) = a very-long-chain 3-oxoacyl-CoA + CO2 + CoA</text>
        <dbReference type="Rhea" id="RHEA:32727"/>
        <dbReference type="ChEBI" id="CHEBI:15378"/>
        <dbReference type="ChEBI" id="CHEBI:16526"/>
        <dbReference type="ChEBI" id="CHEBI:57287"/>
        <dbReference type="ChEBI" id="CHEBI:57384"/>
        <dbReference type="ChEBI" id="CHEBI:90725"/>
        <dbReference type="ChEBI" id="CHEBI:90736"/>
        <dbReference type="EC" id="2.3.1.199"/>
    </reaction>
</comment>
<evidence type="ECO:0000256" key="1">
    <source>
        <dbReference type="ARBA" id="ARBA00023315"/>
    </source>
</evidence>
<dbReference type="GO" id="GO:0016020">
    <property type="term" value="C:membrane"/>
    <property type="evidence" value="ECO:0007669"/>
    <property type="project" value="InterPro"/>
</dbReference>
<keyword evidence="3" id="KW-0472">Membrane</keyword>
<reference evidence="5 6" key="1">
    <citation type="submission" date="2024-01" db="EMBL/GenBank/DDBJ databases">
        <title>The complete chloroplast genome sequence of Lithospermum erythrorhizon: insights into the phylogenetic relationship among Boraginaceae species and the maternal lineages of purple gromwells.</title>
        <authorList>
            <person name="Okada T."/>
            <person name="Watanabe K."/>
        </authorList>
    </citation>
    <scope>NUCLEOTIDE SEQUENCE [LARGE SCALE GENOMIC DNA]</scope>
</reference>
<dbReference type="EMBL" id="BAABME010037850">
    <property type="protein sequence ID" value="GAA0165204.1"/>
    <property type="molecule type" value="Genomic_DNA"/>
</dbReference>
<feature type="transmembrane region" description="Helical" evidence="3">
    <location>
        <begin position="90"/>
        <end position="108"/>
    </location>
</feature>
<evidence type="ECO:0000259" key="4">
    <source>
        <dbReference type="Pfam" id="PF08392"/>
    </source>
</evidence>
<dbReference type="GO" id="GO:0006633">
    <property type="term" value="P:fatty acid biosynthetic process"/>
    <property type="evidence" value="ECO:0007669"/>
    <property type="project" value="InterPro"/>
</dbReference>
<dbReference type="InterPro" id="IPR016039">
    <property type="entry name" value="Thiolase-like"/>
</dbReference>
<keyword evidence="3" id="KW-0812">Transmembrane</keyword>
<feature type="transmembrane region" description="Helical" evidence="3">
    <location>
        <begin position="60"/>
        <end position="78"/>
    </location>
</feature>
<dbReference type="PANTHER" id="PTHR31561">
    <property type="entry name" value="3-KETOACYL-COA SYNTHASE"/>
    <property type="match status" value="1"/>
</dbReference>
<evidence type="ECO:0000256" key="3">
    <source>
        <dbReference type="SAM" id="Phobius"/>
    </source>
</evidence>
<dbReference type="AlphaFoldDB" id="A0AAV3QN86"/>
<evidence type="ECO:0000313" key="6">
    <source>
        <dbReference type="Proteomes" id="UP001454036"/>
    </source>
</evidence>
<dbReference type="InterPro" id="IPR012392">
    <property type="entry name" value="3-ktacl-CoA_syn"/>
</dbReference>
<protein>
    <recommendedName>
        <fullName evidence="4">FAE domain-containing protein</fullName>
    </recommendedName>
</protein>
<keyword evidence="3" id="KW-1133">Transmembrane helix</keyword>
<dbReference type="InterPro" id="IPR013601">
    <property type="entry name" value="FAE1_typ3_polyketide_synth"/>
</dbReference>
<dbReference type="Pfam" id="PF08392">
    <property type="entry name" value="FAE1_CUT1_RppA"/>
    <property type="match status" value="1"/>
</dbReference>
<comment type="caution">
    <text evidence="5">The sequence shown here is derived from an EMBL/GenBank/DDBJ whole genome shotgun (WGS) entry which is preliminary data.</text>
</comment>
<dbReference type="GO" id="GO:0009922">
    <property type="term" value="F:fatty acid elongase activity"/>
    <property type="evidence" value="ECO:0007669"/>
    <property type="project" value="UniProtKB-EC"/>
</dbReference>
<proteinExistence type="predicted"/>
<gene>
    <name evidence="5" type="ORF">LIER_43706</name>
</gene>
<evidence type="ECO:0000256" key="2">
    <source>
        <dbReference type="ARBA" id="ARBA00047375"/>
    </source>
</evidence>